<reference evidence="5" key="2">
    <citation type="submission" date="2013-12" db="EMBL/GenBank/DDBJ databases">
        <authorList>
            <person name="Yu Y."/>
            <person name="Lee S."/>
            <person name="de Baynast K."/>
            <person name="Wissotski M."/>
            <person name="Liu L."/>
            <person name="Talag J."/>
            <person name="Goicoechea J."/>
            <person name="Angelova A."/>
            <person name="Jetty R."/>
            <person name="Kudrna D."/>
            <person name="Golser W."/>
            <person name="Rivera L."/>
            <person name="Zhang J."/>
            <person name="Wing R."/>
        </authorList>
    </citation>
    <scope>NUCLEOTIDE SEQUENCE</scope>
</reference>
<dbReference type="HOGENOM" id="CLU_002706_0_6_1"/>
<dbReference type="STRING" id="77586.A0A0D9WRS9"/>
<sequence>MATARSASHHGHGMPIRGCNVLIRALARRGSFASVMAVYYDLRARGLVADSFTYPFVLRAVGVLRLAVEGRKAHAAAVKTGFRWDAYTGSSLMEMYAMLGRVDIARKVFDEMPRGELVLWNMMIRCYIRCGRYSAAVALAGQMERSGVTPDRATLVTAVTACSRARDLSLGRRIHVYMDGVFGFNLPVANALLDMYAKNDCLEEAVKLFEHMPVRNIISWTILVSGCGLSGELDKARALFNQCREKDLILWTAMINACVQHGCYEEALTLFREMQMTQVEPDRFTVVTLLTCCANLGALDQGEWIHQYAQERKMKIDAILGTALIDMYAKCGHVEKSLEVFRQMQGRDATAWTAIICGLATNGQAGRALELFEDMQRSKVKPDSVTFIGVLSACCHGGLVDEGRKQFHAMKEVYQIEPRVEHYSCLVNLLGRAGLLDEAERLIGGIPINRDAMPLFGALLTACKAHGNVEMSERLTKRICEQDSQIADVNLLMSNVYATASRWEDVIRVRSKMAHPTVKKTAGCSVIEVKGY</sequence>
<evidence type="ECO:0000313" key="5">
    <source>
        <dbReference type="Proteomes" id="UP000032180"/>
    </source>
</evidence>
<reference evidence="4" key="3">
    <citation type="submission" date="2015-04" db="UniProtKB">
        <authorList>
            <consortium name="EnsemblPlants"/>
        </authorList>
    </citation>
    <scope>IDENTIFICATION</scope>
</reference>
<dbReference type="InterPro" id="IPR046960">
    <property type="entry name" value="PPR_At4g14850-like_plant"/>
</dbReference>
<evidence type="ECO:0000256" key="3">
    <source>
        <dbReference type="PROSITE-ProRule" id="PRU00708"/>
    </source>
</evidence>
<dbReference type="EnsemblPlants" id="LPERR06G16720.1">
    <property type="protein sequence ID" value="LPERR06G16720.1"/>
    <property type="gene ID" value="LPERR06G16720"/>
</dbReference>
<accession>A0A0D9WRS9</accession>
<feature type="repeat" description="PPR" evidence="3">
    <location>
        <begin position="85"/>
        <end position="115"/>
    </location>
</feature>
<proteinExistence type="predicted"/>
<keyword evidence="5" id="KW-1185">Reference proteome</keyword>
<feature type="repeat" description="PPR" evidence="3">
    <location>
        <begin position="317"/>
        <end position="347"/>
    </location>
</feature>
<evidence type="ECO:0000256" key="2">
    <source>
        <dbReference type="ARBA" id="ARBA00022946"/>
    </source>
</evidence>
<dbReference type="InterPro" id="IPR046848">
    <property type="entry name" value="E_motif"/>
</dbReference>
<feature type="repeat" description="PPR" evidence="3">
    <location>
        <begin position="247"/>
        <end position="281"/>
    </location>
</feature>
<dbReference type="FunFam" id="1.25.40.10:FF:000031">
    <property type="entry name" value="Pentatricopeptide repeat-containing protein mitochondrial"/>
    <property type="match status" value="1"/>
</dbReference>
<dbReference type="GO" id="GO:0003723">
    <property type="term" value="F:RNA binding"/>
    <property type="evidence" value="ECO:0007669"/>
    <property type="project" value="InterPro"/>
</dbReference>
<dbReference type="Pfam" id="PF01535">
    <property type="entry name" value="PPR"/>
    <property type="match status" value="5"/>
</dbReference>
<evidence type="ECO:0008006" key="6">
    <source>
        <dbReference type="Google" id="ProtNLM"/>
    </source>
</evidence>
<dbReference type="FunFam" id="1.25.40.10:FF:001221">
    <property type="entry name" value="Pentatricopeptide repeat-containing protein, mitochondrial"/>
    <property type="match status" value="1"/>
</dbReference>
<dbReference type="eggNOG" id="KOG4197">
    <property type="taxonomic scope" value="Eukaryota"/>
</dbReference>
<dbReference type="FunFam" id="1.25.40.10:FF:002092">
    <property type="entry name" value="Pentatricopeptide repeat-containing protein"/>
    <property type="match status" value="1"/>
</dbReference>
<dbReference type="Pfam" id="PF20431">
    <property type="entry name" value="E_motif"/>
    <property type="match status" value="1"/>
</dbReference>
<dbReference type="FunFam" id="1.25.40.10:FF:000682">
    <property type="entry name" value="Pentatricopeptide repeat-containing protein At3g16610"/>
    <property type="match status" value="1"/>
</dbReference>
<dbReference type="PROSITE" id="PS51375">
    <property type="entry name" value="PPR"/>
    <property type="match status" value="6"/>
</dbReference>
<dbReference type="NCBIfam" id="TIGR00756">
    <property type="entry name" value="PPR"/>
    <property type="match status" value="7"/>
</dbReference>
<dbReference type="AlphaFoldDB" id="A0A0D9WRS9"/>
<evidence type="ECO:0000256" key="1">
    <source>
        <dbReference type="ARBA" id="ARBA00022737"/>
    </source>
</evidence>
<dbReference type="PANTHER" id="PTHR47926:SF489">
    <property type="entry name" value="PENTATRICOPEPTIDE REPEAT-CONTAINING PROTEIN"/>
    <property type="match status" value="1"/>
</dbReference>
<dbReference type="Gramene" id="LPERR06G16720.1">
    <property type="protein sequence ID" value="LPERR06G16720.1"/>
    <property type="gene ID" value="LPERR06G16720"/>
</dbReference>
<evidence type="ECO:0000313" key="4">
    <source>
        <dbReference type="EnsemblPlants" id="LPERR06G16720.1"/>
    </source>
</evidence>
<dbReference type="InterPro" id="IPR002885">
    <property type="entry name" value="PPR_rpt"/>
</dbReference>
<organism evidence="4 5">
    <name type="scientific">Leersia perrieri</name>
    <dbReference type="NCBI Taxonomy" id="77586"/>
    <lineage>
        <taxon>Eukaryota</taxon>
        <taxon>Viridiplantae</taxon>
        <taxon>Streptophyta</taxon>
        <taxon>Embryophyta</taxon>
        <taxon>Tracheophyta</taxon>
        <taxon>Spermatophyta</taxon>
        <taxon>Magnoliopsida</taxon>
        <taxon>Liliopsida</taxon>
        <taxon>Poales</taxon>
        <taxon>Poaceae</taxon>
        <taxon>BOP clade</taxon>
        <taxon>Oryzoideae</taxon>
        <taxon>Oryzeae</taxon>
        <taxon>Oryzinae</taxon>
        <taxon>Leersia</taxon>
    </lineage>
</organism>
<protein>
    <recommendedName>
        <fullName evidence="6">Pentacotripeptide-repeat region of PRORP domain-containing protein</fullName>
    </recommendedName>
</protein>
<dbReference type="Pfam" id="PF13041">
    <property type="entry name" value="PPR_2"/>
    <property type="match status" value="3"/>
</dbReference>
<feature type="repeat" description="PPR" evidence="3">
    <location>
        <begin position="116"/>
        <end position="150"/>
    </location>
</feature>
<dbReference type="Proteomes" id="UP000032180">
    <property type="component" value="Chromosome 6"/>
</dbReference>
<reference evidence="4 5" key="1">
    <citation type="submission" date="2012-08" db="EMBL/GenBank/DDBJ databases">
        <title>Oryza genome evolution.</title>
        <authorList>
            <person name="Wing R.A."/>
        </authorList>
    </citation>
    <scope>NUCLEOTIDE SEQUENCE</scope>
</reference>
<feature type="repeat" description="PPR" evidence="3">
    <location>
        <begin position="185"/>
        <end position="219"/>
    </location>
</feature>
<name>A0A0D9WRS9_9ORYZ</name>
<keyword evidence="1" id="KW-0677">Repeat</keyword>
<dbReference type="GO" id="GO:0009451">
    <property type="term" value="P:RNA modification"/>
    <property type="evidence" value="ECO:0007669"/>
    <property type="project" value="InterPro"/>
</dbReference>
<keyword evidence="2" id="KW-0809">Transit peptide</keyword>
<dbReference type="InterPro" id="IPR011990">
    <property type="entry name" value="TPR-like_helical_dom_sf"/>
</dbReference>
<dbReference type="SUPFAM" id="SSF48452">
    <property type="entry name" value="TPR-like"/>
    <property type="match status" value="1"/>
</dbReference>
<dbReference type="PANTHER" id="PTHR47926">
    <property type="entry name" value="PENTATRICOPEPTIDE REPEAT-CONTAINING PROTEIN"/>
    <property type="match status" value="1"/>
</dbReference>
<feature type="repeat" description="PPR" evidence="3">
    <location>
        <begin position="348"/>
        <end position="382"/>
    </location>
</feature>
<dbReference type="Gene3D" id="1.25.40.10">
    <property type="entry name" value="Tetratricopeptide repeat domain"/>
    <property type="match status" value="3"/>
</dbReference>